<name>A0A1G7JHI6_CHIFI</name>
<dbReference type="STRING" id="104663.SAMN04488121_1011239"/>
<dbReference type="InterPro" id="IPR043746">
    <property type="entry name" value="DUF5691"/>
</dbReference>
<reference evidence="1 2" key="1">
    <citation type="submission" date="2016-10" db="EMBL/GenBank/DDBJ databases">
        <authorList>
            <person name="de Groot N.N."/>
        </authorList>
    </citation>
    <scope>NUCLEOTIDE SEQUENCE [LARGE SCALE GENOMIC DNA]</scope>
    <source>
        <strain evidence="1 2">DSM 527</strain>
    </source>
</reference>
<protein>
    <submittedName>
        <fullName evidence="1">Uncharacterized protein</fullName>
    </submittedName>
</protein>
<dbReference type="OrthoDB" id="262508at2"/>
<dbReference type="EMBL" id="FNBN01000001">
    <property type="protein sequence ID" value="SDF24325.1"/>
    <property type="molecule type" value="Genomic_DNA"/>
</dbReference>
<gene>
    <name evidence="1" type="ORF">SAMN04488121_1011239</name>
</gene>
<dbReference type="Pfam" id="PF18944">
    <property type="entry name" value="DUF5691"/>
    <property type="match status" value="1"/>
</dbReference>
<proteinExistence type="predicted"/>
<accession>A0A1G7JHI6</accession>
<evidence type="ECO:0000313" key="1">
    <source>
        <dbReference type="EMBL" id="SDF24325.1"/>
    </source>
</evidence>
<dbReference type="RefSeq" id="WP_089829534.1">
    <property type="nucleotide sequence ID" value="NZ_FNBN01000001.1"/>
</dbReference>
<evidence type="ECO:0000313" key="2">
    <source>
        <dbReference type="Proteomes" id="UP000199045"/>
    </source>
</evidence>
<dbReference type="AlphaFoldDB" id="A0A1G7JHI6"/>
<dbReference type="Proteomes" id="UP000199045">
    <property type="component" value="Unassembled WGS sequence"/>
</dbReference>
<organism evidence="1 2">
    <name type="scientific">Chitinophaga filiformis</name>
    <name type="common">Myxococcus filiformis</name>
    <name type="synonym">Flexibacter filiformis</name>
    <dbReference type="NCBI Taxonomy" id="104663"/>
    <lineage>
        <taxon>Bacteria</taxon>
        <taxon>Pseudomonadati</taxon>
        <taxon>Bacteroidota</taxon>
        <taxon>Chitinophagia</taxon>
        <taxon>Chitinophagales</taxon>
        <taxon>Chitinophagaceae</taxon>
        <taxon>Chitinophaga</taxon>
    </lineage>
</organism>
<sequence length="482" mass="55284">MWNNIINTALLGTGKKQLTPADLPADLTPVAETIMKDKSLDAETQFLHIAAVMLNYRQSGVNPVNNSGVPLQPAPAEERPYCSTQAIYALQDALDMDLLPLVTYWLEACHDKGQVVVSEYIPVLLDTAVAQKRIRHLAMTVCGKRGQWLSSMNPDWQFPFAVSNEDRWQTGSAEDRRQVLQEIRQSYPGMAREWLQQTWAQENISTRTEFLKIMRINISEDDRSWLESLQEKNQKVKDEVWALLKQIPSSFIVQAYWQILQGAISRGPGQSLHISLQLPLDKRIIDSGIATLSNEKNISEEAYILFQLTGSVPPSWWESLFNADKEEVFLLFEKDDLGKRFIPALILAAGRFKDAAWLRLLLQKSTAFYPDVIPLLPATEQEAYALRLFSNYPQDVINYLSNRTDEWGLEITSEVLKWMARNPYQYTRNFFDKHVLQLPPVITEELEKLAPEEPAYQATWRNTSEHIRKLLSCKVQINKAFK</sequence>